<reference evidence="2" key="3">
    <citation type="submission" date="2018-08" db="UniProtKB">
        <authorList>
            <consortium name="EnsemblPlants"/>
        </authorList>
    </citation>
    <scope>IDENTIFICATION</scope>
    <source>
        <strain evidence="2">cv. Bd21</strain>
    </source>
</reference>
<organism evidence="1">
    <name type="scientific">Brachypodium distachyon</name>
    <name type="common">Purple false brome</name>
    <name type="synonym">Trachynia distachya</name>
    <dbReference type="NCBI Taxonomy" id="15368"/>
    <lineage>
        <taxon>Eukaryota</taxon>
        <taxon>Viridiplantae</taxon>
        <taxon>Streptophyta</taxon>
        <taxon>Embryophyta</taxon>
        <taxon>Tracheophyta</taxon>
        <taxon>Spermatophyta</taxon>
        <taxon>Magnoliopsida</taxon>
        <taxon>Liliopsida</taxon>
        <taxon>Poales</taxon>
        <taxon>Poaceae</taxon>
        <taxon>BOP clade</taxon>
        <taxon>Pooideae</taxon>
        <taxon>Stipodae</taxon>
        <taxon>Brachypodieae</taxon>
        <taxon>Brachypodium</taxon>
    </lineage>
</organism>
<evidence type="ECO:0000313" key="3">
    <source>
        <dbReference type="Proteomes" id="UP000008810"/>
    </source>
</evidence>
<gene>
    <name evidence="1" type="ORF">BRADI_1g26736v3</name>
</gene>
<dbReference type="InParanoid" id="A0A0Q3RSQ7"/>
<sequence length="68" mass="7758">MGRLRLLEAPPGSLGICYTYSRSDVFLHRERGWGIMQGDQDRGVGWRTWGIELLLASLCWGSYLRGRS</sequence>
<name>A0A0Q3RSQ7_BRADI</name>
<dbReference type="EMBL" id="CM000880">
    <property type="protein sequence ID" value="KQK16098.1"/>
    <property type="molecule type" value="Genomic_DNA"/>
</dbReference>
<accession>A0A0Q3RSQ7</accession>
<evidence type="ECO:0000313" key="2">
    <source>
        <dbReference type="EnsemblPlants" id="KQK16098"/>
    </source>
</evidence>
<dbReference type="AlphaFoldDB" id="A0A0Q3RSQ7"/>
<dbReference type="Proteomes" id="UP000008810">
    <property type="component" value="Chromosome 1"/>
</dbReference>
<dbReference type="Gramene" id="KQK16098">
    <property type="protein sequence ID" value="KQK16098"/>
    <property type="gene ID" value="BRADI_1g26736v3"/>
</dbReference>
<dbReference type="EnsemblPlants" id="KQK16098">
    <property type="protein sequence ID" value="KQK16098"/>
    <property type="gene ID" value="BRADI_1g26736v3"/>
</dbReference>
<protein>
    <submittedName>
        <fullName evidence="1 2">Uncharacterized protein</fullName>
    </submittedName>
</protein>
<proteinExistence type="predicted"/>
<reference evidence="1 2" key="1">
    <citation type="journal article" date="2010" name="Nature">
        <title>Genome sequencing and analysis of the model grass Brachypodium distachyon.</title>
        <authorList>
            <consortium name="International Brachypodium Initiative"/>
        </authorList>
    </citation>
    <scope>NUCLEOTIDE SEQUENCE [LARGE SCALE GENOMIC DNA]</scope>
    <source>
        <strain evidence="1 2">Bd21</strain>
    </source>
</reference>
<reference evidence="1" key="2">
    <citation type="submission" date="2017-06" db="EMBL/GenBank/DDBJ databases">
        <title>WGS assembly of Brachypodium distachyon.</title>
        <authorList>
            <consortium name="The International Brachypodium Initiative"/>
            <person name="Lucas S."/>
            <person name="Harmon-Smith M."/>
            <person name="Lail K."/>
            <person name="Tice H."/>
            <person name="Grimwood J."/>
            <person name="Bruce D."/>
            <person name="Barry K."/>
            <person name="Shu S."/>
            <person name="Lindquist E."/>
            <person name="Wang M."/>
            <person name="Pitluck S."/>
            <person name="Vogel J.P."/>
            <person name="Garvin D.F."/>
            <person name="Mockler T.C."/>
            <person name="Schmutz J."/>
            <person name="Rokhsar D."/>
            <person name="Bevan M.W."/>
        </authorList>
    </citation>
    <scope>NUCLEOTIDE SEQUENCE</scope>
    <source>
        <strain evidence="1">Bd21</strain>
    </source>
</reference>
<evidence type="ECO:0000313" key="1">
    <source>
        <dbReference type="EMBL" id="KQK16098.1"/>
    </source>
</evidence>
<keyword evidence="3" id="KW-1185">Reference proteome</keyword>